<organism evidence="5 6">
    <name type="scientific">Devosia geojensis</name>
    <dbReference type="NCBI Taxonomy" id="443610"/>
    <lineage>
        <taxon>Bacteria</taxon>
        <taxon>Pseudomonadati</taxon>
        <taxon>Pseudomonadota</taxon>
        <taxon>Alphaproteobacteria</taxon>
        <taxon>Hyphomicrobiales</taxon>
        <taxon>Devosiaceae</taxon>
        <taxon>Devosia</taxon>
    </lineage>
</organism>
<dbReference type="PANTHER" id="PTHR30146:SF109">
    <property type="entry name" value="HTH-TYPE TRANSCRIPTIONAL REGULATOR GALS"/>
    <property type="match status" value="1"/>
</dbReference>
<evidence type="ECO:0000313" key="6">
    <source>
        <dbReference type="Proteomes" id="UP000033632"/>
    </source>
</evidence>
<dbReference type="InterPro" id="IPR010982">
    <property type="entry name" value="Lambda_DNA-bd_dom_sf"/>
</dbReference>
<reference evidence="5 6" key="1">
    <citation type="submission" date="2015-03" db="EMBL/GenBank/DDBJ databases">
        <authorList>
            <person name="Hassan Y.I."/>
            <person name="Lepp D."/>
            <person name="Li X.-Z."/>
            <person name="Zhou T."/>
        </authorList>
    </citation>
    <scope>NUCLEOTIDE SEQUENCE [LARGE SCALE GENOMIC DNA]</scope>
    <source>
        <strain evidence="5 6">BD-c194</strain>
    </source>
</reference>
<dbReference type="RefSeq" id="WP_046107828.1">
    <property type="nucleotide sequence ID" value="NZ_JZEX01000061.1"/>
</dbReference>
<dbReference type="SUPFAM" id="SSF53822">
    <property type="entry name" value="Periplasmic binding protein-like I"/>
    <property type="match status" value="1"/>
</dbReference>
<dbReference type="CDD" id="cd06278">
    <property type="entry name" value="PBP1_LacI-like"/>
    <property type="match status" value="1"/>
</dbReference>
<dbReference type="GO" id="GO:0000976">
    <property type="term" value="F:transcription cis-regulatory region binding"/>
    <property type="evidence" value="ECO:0007669"/>
    <property type="project" value="TreeGrafter"/>
</dbReference>
<dbReference type="Gene3D" id="1.10.260.40">
    <property type="entry name" value="lambda repressor-like DNA-binding domains"/>
    <property type="match status" value="1"/>
</dbReference>
<dbReference type="SUPFAM" id="SSF47413">
    <property type="entry name" value="lambda repressor-like DNA-binding domains"/>
    <property type="match status" value="1"/>
</dbReference>
<dbReference type="OrthoDB" id="8433438at2"/>
<evidence type="ECO:0000256" key="2">
    <source>
        <dbReference type="ARBA" id="ARBA00023125"/>
    </source>
</evidence>
<dbReference type="InterPro" id="IPR046335">
    <property type="entry name" value="LacI/GalR-like_sensor"/>
</dbReference>
<gene>
    <name evidence="5" type="ORF">VE25_06825</name>
</gene>
<evidence type="ECO:0000313" key="5">
    <source>
        <dbReference type="EMBL" id="KKB12619.1"/>
    </source>
</evidence>
<dbReference type="Pfam" id="PF13377">
    <property type="entry name" value="Peripla_BP_3"/>
    <property type="match status" value="1"/>
</dbReference>
<dbReference type="PANTHER" id="PTHR30146">
    <property type="entry name" value="LACI-RELATED TRANSCRIPTIONAL REPRESSOR"/>
    <property type="match status" value="1"/>
</dbReference>
<dbReference type="InterPro" id="IPR028082">
    <property type="entry name" value="Peripla_BP_I"/>
</dbReference>
<keyword evidence="1" id="KW-0805">Transcription regulation</keyword>
<dbReference type="Proteomes" id="UP000033632">
    <property type="component" value="Unassembled WGS sequence"/>
</dbReference>
<sequence length="337" mass="36263">MEDSNGSGRGPTVQDVAARAGVSISAVSRAFTPGASISKKTKERVFDAANALGYTPNLVARSLATHRSGIVGLVMGDIRNPYYPEVVDALSRRLATHGFRTMLTTVWGDITVDDVAPSLVQSRVDGAIIASIADADRLGELLYKNGAAVMLFNRSAATSDKLSSVRCENVEGGRSVANYLLDKGFSRLAYIAGVEHIYTTQEREAGFVGRLMERGVQLFAREHGDYTYKGGFDAALRLATADTRPEAIFCANDITAIGAIDGVRAAGLRVPEDISIVGFDDIELASWPPYGLTTVRQDKAALIESCVDVLVEQIRSGQRTRHIQLVPVSIVERTSVR</sequence>
<dbReference type="AlphaFoldDB" id="A0A0F5FUT9"/>
<dbReference type="PROSITE" id="PS50932">
    <property type="entry name" value="HTH_LACI_2"/>
    <property type="match status" value="1"/>
</dbReference>
<name>A0A0F5FUT9_9HYPH</name>
<feature type="domain" description="HTH lacI-type" evidence="4">
    <location>
        <begin position="11"/>
        <end position="65"/>
    </location>
</feature>
<proteinExistence type="predicted"/>
<dbReference type="InterPro" id="IPR000843">
    <property type="entry name" value="HTH_LacI"/>
</dbReference>
<dbReference type="GO" id="GO:0003700">
    <property type="term" value="F:DNA-binding transcription factor activity"/>
    <property type="evidence" value="ECO:0007669"/>
    <property type="project" value="TreeGrafter"/>
</dbReference>
<evidence type="ECO:0000256" key="1">
    <source>
        <dbReference type="ARBA" id="ARBA00023015"/>
    </source>
</evidence>
<keyword evidence="2" id="KW-0238">DNA-binding</keyword>
<dbReference type="STRING" id="443610.VE25_06825"/>
<evidence type="ECO:0000256" key="3">
    <source>
        <dbReference type="ARBA" id="ARBA00023163"/>
    </source>
</evidence>
<dbReference type="Gene3D" id="3.40.50.2300">
    <property type="match status" value="2"/>
</dbReference>
<dbReference type="CDD" id="cd01392">
    <property type="entry name" value="HTH_LacI"/>
    <property type="match status" value="1"/>
</dbReference>
<dbReference type="Pfam" id="PF00356">
    <property type="entry name" value="LacI"/>
    <property type="match status" value="1"/>
</dbReference>
<accession>A0A0F5FUT9</accession>
<dbReference type="EMBL" id="JZEX01000061">
    <property type="protein sequence ID" value="KKB12619.1"/>
    <property type="molecule type" value="Genomic_DNA"/>
</dbReference>
<keyword evidence="3" id="KW-0804">Transcription</keyword>
<comment type="caution">
    <text evidence="5">The sequence shown here is derived from an EMBL/GenBank/DDBJ whole genome shotgun (WGS) entry which is preliminary data.</text>
</comment>
<dbReference type="PATRIC" id="fig|443610.3.peg.3920"/>
<keyword evidence="6" id="KW-1185">Reference proteome</keyword>
<dbReference type="SMART" id="SM00354">
    <property type="entry name" value="HTH_LACI"/>
    <property type="match status" value="1"/>
</dbReference>
<protein>
    <recommendedName>
        <fullName evidence="4">HTH lacI-type domain-containing protein</fullName>
    </recommendedName>
</protein>
<evidence type="ECO:0000259" key="4">
    <source>
        <dbReference type="PROSITE" id="PS50932"/>
    </source>
</evidence>